<evidence type="ECO:0000313" key="2">
    <source>
        <dbReference type="Proteomes" id="UP000297910"/>
    </source>
</evidence>
<dbReference type="AlphaFoldDB" id="A0A4Z1FSH8"/>
<keyword evidence="2" id="KW-1185">Reference proteome</keyword>
<dbReference type="EMBL" id="PQXI01000037">
    <property type="protein sequence ID" value="TGO27744.1"/>
    <property type="molecule type" value="Genomic_DNA"/>
</dbReference>
<reference evidence="1 2" key="1">
    <citation type="submission" date="2017-12" db="EMBL/GenBank/DDBJ databases">
        <title>Comparative genomics of Botrytis spp.</title>
        <authorList>
            <person name="Valero-Jimenez C.A."/>
            <person name="Tapia P."/>
            <person name="Veloso J."/>
            <person name="Silva-Moreno E."/>
            <person name="Staats M."/>
            <person name="Valdes J.H."/>
            <person name="Van Kan J.A.L."/>
        </authorList>
    </citation>
    <scope>NUCLEOTIDE SEQUENCE [LARGE SCALE GENOMIC DNA]</scope>
    <source>
        <strain evidence="1 2">Bp0003</strain>
    </source>
</reference>
<sequence length="88" mass="9968">MARKPGMVLYTENPPGHSATVMLRRFENESQDVGAAAVLNTEPCRRRNGILCKVSRNKRLSHTVRTSVPLEHHKMFQLAQKNLSTLKI</sequence>
<protein>
    <submittedName>
        <fullName evidence="1">Uncharacterized protein</fullName>
    </submittedName>
</protein>
<accession>A0A4Z1FSH8</accession>
<comment type="caution">
    <text evidence="1">The sequence shown here is derived from an EMBL/GenBank/DDBJ whole genome shotgun (WGS) entry which is preliminary data.</text>
</comment>
<proteinExistence type="predicted"/>
<dbReference type="Proteomes" id="UP000297910">
    <property type="component" value="Unassembled WGS sequence"/>
</dbReference>
<evidence type="ECO:0000313" key="1">
    <source>
        <dbReference type="EMBL" id="TGO27744.1"/>
    </source>
</evidence>
<gene>
    <name evidence="1" type="ORF">BPAE_0037g00280</name>
</gene>
<organism evidence="1 2">
    <name type="scientific">Botrytis paeoniae</name>
    <dbReference type="NCBI Taxonomy" id="278948"/>
    <lineage>
        <taxon>Eukaryota</taxon>
        <taxon>Fungi</taxon>
        <taxon>Dikarya</taxon>
        <taxon>Ascomycota</taxon>
        <taxon>Pezizomycotina</taxon>
        <taxon>Leotiomycetes</taxon>
        <taxon>Helotiales</taxon>
        <taxon>Sclerotiniaceae</taxon>
        <taxon>Botrytis</taxon>
    </lineage>
</organism>
<name>A0A4Z1FSH8_9HELO</name>